<keyword evidence="9 10" id="KW-0998">Cell outer membrane</keyword>
<keyword evidence="6" id="KW-0408">Iron</keyword>
<keyword evidence="15" id="KW-0675">Receptor</keyword>
<keyword evidence="3 10" id="KW-1134">Transmembrane beta strand</keyword>
<evidence type="ECO:0000256" key="13">
    <source>
        <dbReference type="SAM" id="SignalP"/>
    </source>
</evidence>
<keyword evidence="4" id="KW-0406">Ion transport</keyword>
<evidence type="ECO:0000256" key="12">
    <source>
        <dbReference type="SAM" id="MobiDB-lite"/>
    </source>
</evidence>
<dbReference type="InterPro" id="IPR008969">
    <property type="entry name" value="CarboxyPept-like_regulatory"/>
</dbReference>
<dbReference type="Gene3D" id="2.60.40.1120">
    <property type="entry name" value="Carboxypeptidase-like, regulatory domain"/>
    <property type="match status" value="1"/>
</dbReference>
<dbReference type="InterPro" id="IPR011662">
    <property type="entry name" value="Secretin/TonB_short_N"/>
</dbReference>
<dbReference type="NCBIfam" id="TIGR04057">
    <property type="entry name" value="SusC_RagA_signa"/>
    <property type="match status" value="1"/>
</dbReference>
<evidence type="ECO:0000256" key="6">
    <source>
        <dbReference type="ARBA" id="ARBA00023004"/>
    </source>
</evidence>
<dbReference type="SMART" id="SM00965">
    <property type="entry name" value="STN"/>
    <property type="match status" value="1"/>
</dbReference>
<dbReference type="InterPro" id="IPR037066">
    <property type="entry name" value="Plug_dom_sf"/>
</dbReference>
<dbReference type="RefSeq" id="WP_321561945.1">
    <property type="nucleotide sequence ID" value="NZ_CP139558.1"/>
</dbReference>
<keyword evidence="5 10" id="KW-0812">Transmembrane</keyword>
<feature type="chain" id="PRO_5046920828" evidence="13">
    <location>
        <begin position="21"/>
        <end position="1083"/>
    </location>
</feature>
<comment type="similarity">
    <text evidence="10 11">Belongs to the TonB-dependent receptor family.</text>
</comment>
<keyword evidence="16" id="KW-1185">Reference proteome</keyword>
<dbReference type="InterPro" id="IPR000531">
    <property type="entry name" value="Beta-barrel_TonB"/>
</dbReference>
<name>A0ABZ0TNN0_9SPHI</name>
<organism evidence="15 16">
    <name type="scientific">Mucilaginibacter sabulilitoris</name>
    <dbReference type="NCBI Taxonomy" id="1173583"/>
    <lineage>
        <taxon>Bacteria</taxon>
        <taxon>Pseudomonadati</taxon>
        <taxon>Bacteroidota</taxon>
        <taxon>Sphingobacteriia</taxon>
        <taxon>Sphingobacteriales</taxon>
        <taxon>Sphingobacteriaceae</taxon>
        <taxon>Mucilaginibacter</taxon>
    </lineage>
</organism>
<evidence type="ECO:0000256" key="5">
    <source>
        <dbReference type="ARBA" id="ARBA00022692"/>
    </source>
</evidence>
<proteinExistence type="inferred from homology"/>
<feature type="signal peptide" evidence="13">
    <location>
        <begin position="1"/>
        <end position="20"/>
    </location>
</feature>
<dbReference type="Gene3D" id="2.40.170.20">
    <property type="entry name" value="TonB-dependent receptor, beta-barrel domain"/>
    <property type="match status" value="1"/>
</dbReference>
<dbReference type="PROSITE" id="PS52016">
    <property type="entry name" value="TONB_DEPENDENT_REC_3"/>
    <property type="match status" value="1"/>
</dbReference>
<keyword evidence="7 11" id="KW-0798">TonB box</keyword>
<keyword evidence="13" id="KW-0732">Signal</keyword>
<feature type="compositionally biased region" description="Polar residues" evidence="12">
    <location>
        <begin position="330"/>
        <end position="346"/>
    </location>
</feature>
<evidence type="ECO:0000259" key="14">
    <source>
        <dbReference type="SMART" id="SM00965"/>
    </source>
</evidence>
<dbReference type="InterPro" id="IPR023997">
    <property type="entry name" value="TonB-dep_OMP_SusC/RagA_CS"/>
</dbReference>
<evidence type="ECO:0000313" key="15">
    <source>
        <dbReference type="EMBL" id="WPU92785.1"/>
    </source>
</evidence>
<dbReference type="Pfam" id="PF13715">
    <property type="entry name" value="CarbopepD_reg_2"/>
    <property type="match status" value="1"/>
</dbReference>
<keyword evidence="2 10" id="KW-0813">Transport</keyword>
<evidence type="ECO:0000256" key="7">
    <source>
        <dbReference type="ARBA" id="ARBA00023077"/>
    </source>
</evidence>
<evidence type="ECO:0000256" key="4">
    <source>
        <dbReference type="ARBA" id="ARBA00022496"/>
    </source>
</evidence>
<feature type="domain" description="Secretin/TonB short N-terminal" evidence="14">
    <location>
        <begin position="55"/>
        <end position="106"/>
    </location>
</feature>
<evidence type="ECO:0000256" key="9">
    <source>
        <dbReference type="ARBA" id="ARBA00023237"/>
    </source>
</evidence>
<reference evidence="15 16" key="1">
    <citation type="submission" date="2023-11" db="EMBL/GenBank/DDBJ databases">
        <title>Analysis of the Genomes of Mucilaginibacter gossypii cycad 4 and M. sabulilitoris SNA2: microbes with the potential for plant growth promotion.</title>
        <authorList>
            <person name="Hirsch A.M."/>
            <person name="Humm E."/>
            <person name="Rubbi M."/>
            <person name="Del Vecchio G."/>
            <person name="Ha S.M."/>
            <person name="Pellegrini M."/>
            <person name="Gunsalus R.P."/>
        </authorList>
    </citation>
    <scope>NUCLEOTIDE SEQUENCE [LARGE SCALE GENOMIC DNA]</scope>
    <source>
        <strain evidence="15 16">SNA2</strain>
    </source>
</reference>
<dbReference type="InterPro" id="IPR012910">
    <property type="entry name" value="Plug_dom"/>
</dbReference>
<feature type="region of interest" description="Disordered" evidence="12">
    <location>
        <begin position="330"/>
        <end position="349"/>
    </location>
</feature>
<dbReference type="SUPFAM" id="SSF56935">
    <property type="entry name" value="Porins"/>
    <property type="match status" value="1"/>
</dbReference>
<dbReference type="Pfam" id="PF07715">
    <property type="entry name" value="Plug"/>
    <property type="match status" value="1"/>
</dbReference>
<sequence length="1083" mass="119331">MRITFLQLIILFSLIGSSLAKTAGAQAVLMKKISINKNGVTIGDLFKKLETDYEVNFVYSPQVIDPQQKVNVFSQLRPLSEVLDQFLAPLGLTYEASDDVIAIRRQNEQSTQENAANPVSITGKVVDEKDGQPLPGVTVKIKGSNTATTTNLNGIYTINVPSTEAVLVFSFVGYEAQEKPVGTEKIINITLKRTENSLNEVVVVGYGTQKRQYITGSVVRANLDAFRDAPNTNIAQNLQGTIPGLNVGPVTIAGSTPTISVRGTNTLSGNTNVLIILDGIQFNGSLNSINPDDIASIDVLKDASATAVYGAQAANGVLLIASRKGTNNQRPRINLSTSYTTQTPSGNLHPMERDEYLEHVRELYYNKAFLAPDYTTPDPSFNLALYVDHTQRDASNNLVPTDFNWWDAGTKQGFINDNQLSISGGGDKVNYLLSGNYANQAGFITGDLFKRKSLRANIEMQPTNWLKVGVQAFGSFVNNDGAEPSLTDLFQMAPLNSPYNPDGSLNPFPMGTNQNNPFEGSNVDDYERHNFLFANIYGQIDFPFLKGLSYRVNYGNNARTDDHYYASQYGAGLTGSAYKNNEQYYDYTIDNILTYNHNFKKHSVTATLLYGAVQRKDESTGASANGFTRLTLGYNRLDQGTNQFTTSNAWSEALNYQMARVNYAYDNRYLLTATVRRDGYSGFAANYKYAVFPSVSAGWNFSDEPFVHLSWLDNGKLRVGYGQSGNQTKRYYSLDQVSTQPAYVFGDGGTTQYGQYVSTLANPNLKWERTAELNFGLDFSLFKGRLSGSVDYYTRHTKNLLYDVPIPTITGFSIISSNIGEVANKGVELSLTSKNIAGKNFNWSTTFSFSRNVNKVLALLGTGDLPSVPAFVGQSINVIYGYRLNGIYQVGETPPAGYFTGNLKIADANGDGKISTDDRVILGKGDPAFRFSFLNSFNYKKLTLSFFVNSIQGGSNGYLGANTQTVLQDDNGVRWNHTSGIDFWSPTNPNGRYPMYIKGPAIAPTQYFSRSFVRLQDVSLSYKFENSFTKRLGVQSLSIFASGKNLYTWTKWQGWDPEIANGGLTINGRPLLKGYSIGLNMTL</sequence>
<comment type="subcellular location">
    <subcellularLocation>
        <location evidence="1 10">Cell outer membrane</location>
        <topology evidence="1 10">Multi-pass membrane protein</topology>
    </subcellularLocation>
</comment>
<evidence type="ECO:0000256" key="1">
    <source>
        <dbReference type="ARBA" id="ARBA00004571"/>
    </source>
</evidence>
<evidence type="ECO:0000256" key="8">
    <source>
        <dbReference type="ARBA" id="ARBA00023136"/>
    </source>
</evidence>
<evidence type="ECO:0000256" key="10">
    <source>
        <dbReference type="PROSITE-ProRule" id="PRU01360"/>
    </source>
</evidence>
<keyword evidence="8 10" id="KW-0472">Membrane</keyword>
<evidence type="ECO:0000313" key="16">
    <source>
        <dbReference type="Proteomes" id="UP001324380"/>
    </source>
</evidence>
<dbReference type="InterPro" id="IPR036942">
    <property type="entry name" value="Beta-barrel_TonB_sf"/>
</dbReference>
<dbReference type="InterPro" id="IPR023996">
    <property type="entry name" value="TonB-dep_OMP_SusC/RagA"/>
</dbReference>
<dbReference type="Gene3D" id="2.170.130.10">
    <property type="entry name" value="TonB-dependent receptor, plug domain"/>
    <property type="match status" value="1"/>
</dbReference>
<gene>
    <name evidence="15" type="ORF">SNE25_26015</name>
</gene>
<dbReference type="NCBIfam" id="TIGR04056">
    <property type="entry name" value="OMP_RagA_SusC"/>
    <property type="match status" value="1"/>
</dbReference>
<dbReference type="EMBL" id="CP139558">
    <property type="protein sequence ID" value="WPU92785.1"/>
    <property type="molecule type" value="Genomic_DNA"/>
</dbReference>
<accession>A0ABZ0TNN0</accession>
<keyword evidence="4" id="KW-0410">Iron transport</keyword>
<dbReference type="Proteomes" id="UP001324380">
    <property type="component" value="Chromosome"/>
</dbReference>
<dbReference type="InterPro" id="IPR039426">
    <property type="entry name" value="TonB-dep_rcpt-like"/>
</dbReference>
<protein>
    <submittedName>
        <fullName evidence="15">TonB-dependent receptor</fullName>
    </submittedName>
</protein>
<dbReference type="Pfam" id="PF00593">
    <property type="entry name" value="TonB_dep_Rec_b-barrel"/>
    <property type="match status" value="1"/>
</dbReference>
<dbReference type="SUPFAM" id="SSF49464">
    <property type="entry name" value="Carboxypeptidase regulatory domain-like"/>
    <property type="match status" value="1"/>
</dbReference>
<evidence type="ECO:0000256" key="2">
    <source>
        <dbReference type="ARBA" id="ARBA00022448"/>
    </source>
</evidence>
<evidence type="ECO:0000256" key="3">
    <source>
        <dbReference type="ARBA" id="ARBA00022452"/>
    </source>
</evidence>
<evidence type="ECO:0000256" key="11">
    <source>
        <dbReference type="RuleBase" id="RU003357"/>
    </source>
</evidence>